<dbReference type="Pfam" id="PF07127">
    <property type="entry name" value="Nodulin_late"/>
    <property type="match status" value="1"/>
</dbReference>
<reference evidence="2" key="1">
    <citation type="submission" date="2012-05" db="EMBL/GenBank/DDBJ databases">
        <authorList>
            <person name="Krishnakumar V."/>
            <person name="Cheung F."/>
            <person name="Xiao Y."/>
            <person name="Chan A."/>
            <person name="Moskal W.A."/>
            <person name="Town C.D."/>
        </authorList>
    </citation>
    <scope>NUCLEOTIDE SEQUENCE</scope>
</reference>
<dbReference type="EMBL" id="BT140130">
    <property type="protein sequence ID" value="AFK39925.1"/>
    <property type="molecule type" value="mRNA"/>
</dbReference>
<sequence>MYRDKDMTHMFVYAIILFIFLFFLANNVKGYVVCITNNDCPPRTRLILYKCRNRKCVSYSII</sequence>
<dbReference type="Proteomes" id="UP000265566">
    <property type="component" value="Chromosome 3"/>
</dbReference>
<dbReference type="AlphaFoldDB" id="I3SI33"/>
<dbReference type="Gramene" id="rna13605">
    <property type="protein sequence ID" value="RHN65727.1"/>
    <property type="gene ID" value="gene13605"/>
</dbReference>
<dbReference type="InterPro" id="IPR009810">
    <property type="entry name" value="Nodulin_late_dom"/>
</dbReference>
<evidence type="ECO:0000313" key="2">
    <source>
        <dbReference type="EMBL" id="AFK39925.1"/>
    </source>
</evidence>
<dbReference type="EMBL" id="PSQE01000003">
    <property type="protein sequence ID" value="RHN65727.1"/>
    <property type="molecule type" value="Genomic_DNA"/>
</dbReference>
<gene>
    <name evidence="3" type="ORF">MtrunA17_Chr3g0083081</name>
</gene>
<organism evidence="2">
    <name type="scientific">Medicago truncatula</name>
    <name type="common">Barrel medic</name>
    <name type="synonym">Medicago tribuloides</name>
    <dbReference type="NCBI Taxonomy" id="3880"/>
    <lineage>
        <taxon>Eukaryota</taxon>
        <taxon>Viridiplantae</taxon>
        <taxon>Streptophyta</taxon>
        <taxon>Embryophyta</taxon>
        <taxon>Tracheophyta</taxon>
        <taxon>Spermatophyta</taxon>
        <taxon>Magnoliopsida</taxon>
        <taxon>eudicotyledons</taxon>
        <taxon>Gunneridae</taxon>
        <taxon>Pentapetalae</taxon>
        <taxon>rosids</taxon>
        <taxon>fabids</taxon>
        <taxon>Fabales</taxon>
        <taxon>Fabaceae</taxon>
        <taxon>Papilionoideae</taxon>
        <taxon>50 kb inversion clade</taxon>
        <taxon>NPAAA clade</taxon>
        <taxon>Hologalegina</taxon>
        <taxon>IRL clade</taxon>
        <taxon>Trifolieae</taxon>
        <taxon>Medicago</taxon>
    </lineage>
</organism>
<evidence type="ECO:0000313" key="3">
    <source>
        <dbReference type="EMBL" id="RHN65727.1"/>
    </source>
</evidence>
<accession>I3SI33</accession>
<name>I3SI33_MEDTR</name>
<protein>
    <submittedName>
        <fullName evidence="3">Putative Late nodulin</fullName>
    </submittedName>
</protein>
<reference evidence="3" key="2">
    <citation type="journal article" date="2018" name="Nat. Plants">
        <title>Whole-genome landscape of Medicago truncatula symbiotic genes.</title>
        <authorList>
            <person name="Pecrix Y."/>
            <person name="Gamas P."/>
            <person name="Carrere S."/>
        </authorList>
    </citation>
    <scope>NUCLEOTIDE SEQUENCE</scope>
    <source>
        <tissue evidence="3">Leaves</tissue>
    </source>
</reference>
<proteinExistence type="evidence at transcript level"/>
<evidence type="ECO:0000259" key="1">
    <source>
        <dbReference type="Pfam" id="PF07127"/>
    </source>
</evidence>
<feature type="domain" description="Late nodulin" evidence="1">
    <location>
        <begin position="8"/>
        <end position="56"/>
    </location>
</feature>
<dbReference type="GO" id="GO:0046872">
    <property type="term" value="F:metal ion binding"/>
    <property type="evidence" value="ECO:0007669"/>
    <property type="project" value="InterPro"/>
</dbReference>